<dbReference type="EMBL" id="CAJNOO010008105">
    <property type="protein sequence ID" value="CAF1477996.1"/>
    <property type="molecule type" value="Genomic_DNA"/>
</dbReference>
<dbReference type="OrthoDB" id="66144at2759"/>
<gene>
    <name evidence="1" type="ORF">RFH988_LOCUS37858</name>
</gene>
<evidence type="ECO:0000313" key="2">
    <source>
        <dbReference type="Proteomes" id="UP000663882"/>
    </source>
</evidence>
<comment type="caution">
    <text evidence="1">The sequence shown here is derived from an EMBL/GenBank/DDBJ whole genome shotgun (WGS) entry which is preliminary data.</text>
</comment>
<proteinExistence type="predicted"/>
<reference evidence="1" key="1">
    <citation type="submission" date="2021-02" db="EMBL/GenBank/DDBJ databases">
        <authorList>
            <person name="Nowell W R."/>
        </authorList>
    </citation>
    <scope>NUCLEOTIDE SEQUENCE</scope>
</reference>
<dbReference type="AlphaFoldDB" id="A0A815RQ18"/>
<organism evidence="1 2">
    <name type="scientific">Rotaria sordida</name>
    <dbReference type="NCBI Taxonomy" id="392033"/>
    <lineage>
        <taxon>Eukaryota</taxon>
        <taxon>Metazoa</taxon>
        <taxon>Spiralia</taxon>
        <taxon>Gnathifera</taxon>
        <taxon>Rotifera</taxon>
        <taxon>Eurotatoria</taxon>
        <taxon>Bdelloidea</taxon>
        <taxon>Philodinida</taxon>
        <taxon>Philodinidae</taxon>
        <taxon>Rotaria</taxon>
    </lineage>
</organism>
<sequence length="86" mass="9903">VDIPSDTDPIPDGTEIKFILYNDEGEIMASYTNYYLSPETYEQVFKEAGFTTFEWVPFQCDPNLPNKAFHDDYIRHPHAIGIIATK</sequence>
<accession>A0A815RQ18</accession>
<protein>
    <submittedName>
        <fullName evidence="1">Uncharacterized protein</fullName>
    </submittedName>
</protein>
<feature type="non-terminal residue" evidence="1">
    <location>
        <position position="1"/>
    </location>
</feature>
<evidence type="ECO:0000313" key="1">
    <source>
        <dbReference type="EMBL" id="CAF1477996.1"/>
    </source>
</evidence>
<dbReference type="Proteomes" id="UP000663882">
    <property type="component" value="Unassembled WGS sequence"/>
</dbReference>
<name>A0A815RQ18_9BILA</name>